<feature type="signal peptide" evidence="2">
    <location>
        <begin position="1"/>
        <end position="23"/>
    </location>
</feature>
<evidence type="ECO:0000256" key="2">
    <source>
        <dbReference type="SAM" id="SignalP"/>
    </source>
</evidence>
<dbReference type="CDD" id="cd00118">
    <property type="entry name" value="LysM"/>
    <property type="match status" value="1"/>
</dbReference>
<keyword evidence="4" id="KW-0378">Hydrolase</keyword>
<name>A0A1T4PT20_9PORP</name>
<dbReference type="InterPro" id="IPR036779">
    <property type="entry name" value="LysM_dom_sf"/>
</dbReference>
<keyword evidence="2" id="KW-0732">Signal</keyword>
<dbReference type="AlphaFoldDB" id="A0A1T4PT20"/>
<organism evidence="4 5">
    <name type="scientific">Porphyromonas circumdentaria</name>
    <dbReference type="NCBI Taxonomy" id="29524"/>
    <lineage>
        <taxon>Bacteria</taxon>
        <taxon>Pseudomonadati</taxon>
        <taxon>Bacteroidota</taxon>
        <taxon>Bacteroidia</taxon>
        <taxon>Bacteroidales</taxon>
        <taxon>Porphyromonadaceae</taxon>
        <taxon>Porphyromonas</taxon>
    </lineage>
</organism>
<dbReference type="InterPro" id="IPR011055">
    <property type="entry name" value="Dup_hybrid_motif"/>
</dbReference>
<dbReference type="PANTHER" id="PTHR21666">
    <property type="entry name" value="PEPTIDASE-RELATED"/>
    <property type="match status" value="1"/>
</dbReference>
<dbReference type="Proteomes" id="UP000190121">
    <property type="component" value="Unassembled WGS sequence"/>
</dbReference>
<dbReference type="SUPFAM" id="SSF54106">
    <property type="entry name" value="LysM domain"/>
    <property type="match status" value="1"/>
</dbReference>
<evidence type="ECO:0000259" key="3">
    <source>
        <dbReference type="PROSITE" id="PS51782"/>
    </source>
</evidence>
<keyword evidence="5" id="KW-1185">Reference proteome</keyword>
<dbReference type="PANTHER" id="PTHR21666:SF270">
    <property type="entry name" value="MUREIN HYDROLASE ACTIVATOR ENVC"/>
    <property type="match status" value="1"/>
</dbReference>
<dbReference type="CDD" id="cd12797">
    <property type="entry name" value="M23_peptidase"/>
    <property type="match status" value="1"/>
</dbReference>
<feature type="compositionally biased region" description="Polar residues" evidence="1">
    <location>
        <begin position="36"/>
        <end position="50"/>
    </location>
</feature>
<dbReference type="InterPro" id="IPR050570">
    <property type="entry name" value="Cell_wall_metabolism_enzyme"/>
</dbReference>
<dbReference type="SUPFAM" id="SSF51261">
    <property type="entry name" value="Duplicated hybrid motif"/>
    <property type="match status" value="1"/>
</dbReference>
<dbReference type="InterPro" id="IPR018392">
    <property type="entry name" value="LysM"/>
</dbReference>
<dbReference type="Gene3D" id="3.10.350.10">
    <property type="entry name" value="LysM domain"/>
    <property type="match status" value="1"/>
</dbReference>
<dbReference type="PROSITE" id="PS51782">
    <property type="entry name" value="LYSM"/>
    <property type="match status" value="1"/>
</dbReference>
<dbReference type="OrthoDB" id="9805070at2"/>
<proteinExistence type="predicted"/>
<feature type="domain" description="LysM" evidence="3">
    <location>
        <begin position="301"/>
        <end position="345"/>
    </location>
</feature>
<sequence>MLKKGFVFAGFAVLLAYPLQAFSSEKAADLERGPRSWTTNPVQKRSSRNSTADTLNMDNLLADGLKGIEKIKANKVALELELAEEALSAPAIELYGENSWGNYVNPFAGQHVEIPASHEIDCNGFVMPLDGRPRLTSSYGYRRRFRRQHKGVDLALRVGDTVRAAFDGKVRIRDYEGKGYGNYVVIRHPNGLETVYGHLSRHLVQKDQIVRAGEPIGLGGSTGRSTGPHLHFETRFMGVDINPSFIIDFSEGAPWRDIYAFQYKGGRAVETFSYSNAKSYKGGDSFNTSTEQARVKAKAPSVYRIRKGDTLSGIAKRTGVSVSRLCKLNNMSTKATLRPGKTLRIK</sequence>
<dbReference type="Gene3D" id="2.70.70.10">
    <property type="entry name" value="Glucose Permease (Domain IIA)"/>
    <property type="match status" value="1"/>
</dbReference>
<protein>
    <submittedName>
        <fullName evidence="4">Murein DD-endopeptidase MepM and murein hydrolase activator NlpD, contain LysM domain</fullName>
    </submittedName>
</protein>
<dbReference type="InterPro" id="IPR016047">
    <property type="entry name" value="M23ase_b-sheet_dom"/>
</dbReference>
<dbReference type="Pfam" id="PF01476">
    <property type="entry name" value="LysM"/>
    <property type="match status" value="1"/>
</dbReference>
<gene>
    <name evidence="4" type="ORF">SAMN02745171_01564</name>
</gene>
<evidence type="ECO:0000313" key="5">
    <source>
        <dbReference type="Proteomes" id="UP000190121"/>
    </source>
</evidence>
<dbReference type="STRING" id="29524.SAMN02745171_01564"/>
<evidence type="ECO:0000256" key="1">
    <source>
        <dbReference type="SAM" id="MobiDB-lite"/>
    </source>
</evidence>
<dbReference type="GO" id="GO:0004222">
    <property type="term" value="F:metalloendopeptidase activity"/>
    <property type="evidence" value="ECO:0007669"/>
    <property type="project" value="TreeGrafter"/>
</dbReference>
<feature type="region of interest" description="Disordered" evidence="1">
    <location>
        <begin position="30"/>
        <end position="50"/>
    </location>
</feature>
<reference evidence="5" key="1">
    <citation type="submission" date="2017-02" db="EMBL/GenBank/DDBJ databases">
        <authorList>
            <person name="Varghese N."/>
            <person name="Submissions S."/>
        </authorList>
    </citation>
    <scope>NUCLEOTIDE SEQUENCE [LARGE SCALE GENOMIC DNA]</scope>
    <source>
        <strain evidence="5">ATCC 51356</strain>
    </source>
</reference>
<dbReference type="Pfam" id="PF01551">
    <property type="entry name" value="Peptidase_M23"/>
    <property type="match status" value="1"/>
</dbReference>
<dbReference type="SMART" id="SM00257">
    <property type="entry name" value="LysM"/>
    <property type="match status" value="1"/>
</dbReference>
<accession>A0A1T4PT20</accession>
<feature type="chain" id="PRO_5012120236" evidence="2">
    <location>
        <begin position="24"/>
        <end position="346"/>
    </location>
</feature>
<dbReference type="EMBL" id="FUXE01000020">
    <property type="protein sequence ID" value="SJZ94377.1"/>
    <property type="molecule type" value="Genomic_DNA"/>
</dbReference>
<evidence type="ECO:0000313" key="4">
    <source>
        <dbReference type="EMBL" id="SJZ94377.1"/>
    </source>
</evidence>